<protein>
    <recommendedName>
        <fullName evidence="3">AMP-dependent synthetase/ligase domain-containing protein</fullName>
    </recommendedName>
</protein>
<sequence>MLSGSTDPAVISERFEEQYASDPWYSHLYRTSHAYHGLHPFQQWYQVSKAVAHVGDVVWVGAEQAPVQRMGFRTASTLRDALEIVSGTVGRSPSVTYLHNPPVAIADVQ</sequence>
<proteinExistence type="predicted"/>
<evidence type="ECO:0000313" key="2">
    <source>
        <dbReference type="Proteomes" id="UP001157017"/>
    </source>
</evidence>
<comment type="caution">
    <text evidence="1">The sequence shown here is derived from an EMBL/GenBank/DDBJ whole genome shotgun (WGS) entry which is preliminary data.</text>
</comment>
<reference evidence="2" key="1">
    <citation type="journal article" date="2019" name="Int. J. Syst. Evol. Microbiol.">
        <title>The Global Catalogue of Microorganisms (GCM) 10K type strain sequencing project: providing services to taxonomists for standard genome sequencing and annotation.</title>
        <authorList>
            <consortium name="The Broad Institute Genomics Platform"/>
            <consortium name="The Broad Institute Genome Sequencing Center for Infectious Disease"/>
            <person name="Wu L."/>
            <person name="Ma J."/>
        </authorList>
    </citation>
    <scope>NUCLEOTIDE SEQUENCE [LARGE SCALE GENOMIC DNA]</scope>
    <source>
        <strain evidence="2">NBRC 108730</strain>
    </source>
</reference>
<gene>
    <name evidence="1" type="ORF">GCM10025868_25860</name>
</gene>
<dbReference type="InterPro" id="IPR043166">
    <property type="entry name" value="LarA-like_C"/>
</dbReference>
<accession>A0ABQ6JKL6</accession>
<dbReference type="Proteomes" id="UP001157017">
    <property type="component" value="Unassembled WGS sequence"/>
</dbReference>
<organism evidence="1 2">
    <name type="scientific">Angustibacter aerolatus</name>
    <dbReference type="NCBI Taxonomy" id="1162965"/>
    <lineage>
        <taxon>Bacteria</taxon>
        <taxon>Bacillati</taxon>
        <taxon>Actinomycetota</taxon>
        <taxon>Actinomycetes</taxon>
        <taxon>Kineosporiales</taxon>
        <taxon>Kineosporiaceae</taxon>
    </lineage>
</organism>
<dbReference type="Gene3D" id="3.90.226.30">
    <property type="match status" value="1"/>
</dbReference>
<dbReference type="EMBL" id="BSUZ01000001">
    <property type="protein sequence ID" value="GMA87336.1"/>
    <property type="molecule type" value="Genomic_DNA"/>
</dbReference>
<evidence type="ECO:0000313" key="1">
    <source>
        <dbReference type="EMBL" id="GMA87336.1"/>
    </source>
</evidence>
<evidence type="ECO:0008006" key="3">
    <source>
        <dbReference type="Google" id="ProtNLM"/>
    </source>
</evidence>
<name>A0ABQ6JKL6_9ACTN</name>
<keyword evidence="2" id="KW-1185">Reference proteome</keyword>